<gene>
    <name evidence="10" type="primary">LOC107274460</name>
</gene>
<sequence length="537" mass="59025">MSVFAASDDRILIEEIVEVTEEQEAELCSSTETVDESSVATSVAVAEIAETQEQQTPQQRQNGSATGCRTAGQNAQGITAISINGDGTIDHGSSTGGVGRVTPRSHMEQEKRMRREIANSNERRRMQSINAGFQSLRTLLPHHEGEKLSKAAILQQTAEYIYQLEQEKTQLLSQNCQLKRLVNQHEGGDVPIKKRKAETQGVVVSLPMHVNESGDEGLGSMSPEPLSVITVSAEGHSVVNSEVVELRRLLERERHTRVHLEKQIRAIQSQIYPERFRDNQLIAYQPHEVIEHTDNVMAQETEEAVAALQVVSVVSLPPVGSTQTVETSSPDPSPPLSPQLADMVPVEVKEEQSRPGSPKIVAFTQSQVFPVIEEQTTESFSPTRVTYATASSEFKNASSQFISTSPSRPFSPAAEPQRLPSVLEAAMKAEPKVEVERLPSPANSLDDSTPQARLYLANTSRQNLETIVEAIRHLEGDHLFSDEPAQDVPLALTNKPTSSPGSSTKQRLFHAEVNNFLQFHSQQQAQQRPGVIVVKHS</sequence>
<dbReference type="InterPro" id="IPR036638">
    <property type="entry name" value="HLH_DNA-bd_sf"/>
</dbReference>
<dbReference type="AlphaFoldDB" id="A0AAJ7CES9"/>
<dbReference type="RefSeq" id="XP_015609100.1">
    <property type="nucleotide sequence ID" value="XM_015753614.2"/>
</dbReference>
<feature type="region of interest" description="Disordered" evidence="7">
    <location>
        <begin position="50"/>
        <end position="70"/>
    </location>
</feature>
<dbReference type="PANTHER" id="PTHR15741:SF27">
    <property type="entry name" value="TRANSCRIPTION FACTOR AP-4"/>
    <property type="match status" value="1"/>
</dbReference>
<comment type="subcellular location">
    <subcellularLocation>
        <location evidence="1">Nucleus</location>
    </subcellularLocation>
</comment>
<evidence type="ECO:0000313" key="10">
    <source>
        <dbReference type="RefSeq" id="XP_015609100.1"/>
    </source>
</evidence>
<evidence type="ECO:0000256" key="2">
    <source>
        <dbReference type="ARBA" id="ARBA00023015"/>
    </source>
</evidence>
<evidence type="ECO:0000313" key="9">
    <source>
        <dbReference type="Proteomes" id="UP000694920"/>
    </source>
</evidence>
<keyword evidence="5" id="KW-0539">Nucleus</keyword>
<protein>
    <submittedName>
        <fullName evidence="10">Helix-loop-helix protein 11</fullName>
    </submittedName>
</protein>
<reference evidence="10" key="1">
    <citation type="submission" date="2025-08" db="UniProtKB">
        <authorList>
            <consortium name="RefSeq"/>
        </authorList>
    </citation>
    <scope>IDENTIFICATION</scope>
</reference>
<dbReference type="InterPro" id="IPR052207">
    <property type="entry name" value="Max-like/E-box_TFs"/>
</dbReference>
<feature type="coiled-coil region" evidence="6">
    <location>
        <begin position="243"/>
        <end position="270"/>
    </location>
</feature>
<evidence type="ECO:0000259" key="8">
    <source>
        <dbReference type="PROSITE" id="PS50888"/>
    </source>
</evidence>
<dbReference type="GO" id="GO:0000981">
    <property type="term" value="F:DNA-binding transcription factor activity, RNA polymerase II-specific"/>
    <property type="evidence" value="ECO:0007669"/>
    <property type="project" value="TreeGrafter"/>
</dbReference>
<feature type="domain" description="BHLH" evidence="8">
    <location>
        <begin position="113"/>
        <end position="164"/>
    </location>
</feature>
<keyword evidence="9" id="KW-1185">Reference proteome</keyword>
<name>A0AAJ7CES9_CEPCN</name>
<accession>A0AAJ7CES9</accession>
<dbReference type="SUPFAM" id="SSF47459">
    <property type="entry name" value="HLH, helix-loop-helix DNA-binding domain"/>
    <property type="match status" value="1"/>
</dbReference>
<dbReference type="InterPro" id="IPR011598">
    <property type="entry name" value="bHLH_dom"/>
</dbReference>
<dbReference type="GO" id="GO:0046983">
    <property type="term" value="F:protein dimerization activity"/>
    <property type="evidence" value="ECO:0007669"/>
    <property type="project" value="InterPro"/>
</dbReference>
<dbReference type="GO" id="GO:0005634">
    <property type="term" value="C:nucleus"/>
    <property type="evidence" value="ECO:0007669"/>
    <property type="project" value="UniProtKB-SubCell"/>
</dbReference>
<dbReference type="SMART" id="SM00353">
    <property type="entry name" value="HLH"/>
    <property type="match status" value="1"/>
</dbReference>
<evidence type="ECO:0000256" key="3">
    <source>
        <dbReference type="ARBA" id="ARBA00023125"/>
    </source>
</evidence>
<keyword evidence="4" id="KW-0804">Transcription</keyword>
<dbReference type="GeneID" id="107274460"/>
<feature type="compositionally biased region" description="Low complexity" evidence="7">
    <location>
        <begin position="51"/>
        <end position="61"/>
    </location>
</feature>
<dbReference type="KEGG" id="ccin:107274460"/>
<dbReference type="PANTHER" id="PTHR15741">
    <property type="entry name" value="BASIC HELIX-LOOP-HELIX ZIP TRANSCRIPTION FACTOR"/>
    <property type="match status" value="1"/>
</dbReference>
<evidence type="ECO:0000256" key="6">
    <source>
        <dbReference type="SAM" id="Coils"/>
    </source>
</evidence>
<evidence type="ECO:0000256" key="1">
    <source>
        <dbReference type="ARBA" id="ARBA00004123"/>
    </source>
</evidence>
<dbReference type="GO" id="GO:0000978">
    <property type="term" value="F:RNA polymerase II cis-regulatory region sequence-specific DNA binding"/>
    <property type="evidence" value="ECO:0007669"/>
    <property type="project" value="TreeGrafter"/>
</dbReference>
<dbReference type="CDD" id="cd11419">
    <property type="entry name" value="bHLHzip_TFAP4"/>
    <property type="match status" value="1"/>
</dbReference>
<dbReference type="PROSITE" id="PS50888">
    <property type="entry name" value="BHLH"/>
    <property type="match status" value="1"/>
</dbReference>
<feature type="region of interest" description="Disordered" evidence="7">
    <location>
        <begin position="320"/>
        <end position="340"/>
    </location>
</feature>
<keyword evidence="3" id="KW-0238">DNA-binding</keyword>
<proteinExistence type="predicted"/>
<organism evidence="9 10">
    <name type="scientific">Cephus cinctus</name>
    <name type="common">Wheat stem sawfly</name>
    <dbReference type="NCBI Taxonomy" id="211228"/>
    <lineage>
        <taxon>Eukaryota</taxon>
        <taxon>Metazoa</taxon>
        <taxon>Ecdysozoa</taxon>
        <taxon>Arthropoda</taxon>
        <taxon>Hexapoda</taxon>
        <taxon>Insecta</taxon>
        <taxon>Pterygota</taxon>
        <taxon>Neoptera</taxon>
        <taxon>Endopterygota</taxon>
        <taxon>Hymenoptera</taxon>
        <taxon>Cephoidea</taxon>
        <taxon>Cephidae</taxon>
        <taxon>Cephus</taxon>
    </lineage>
</organism>
<keyword evidence="6" id="KW-0175">Coiled coil</keyword>
<keyword evidence="2" id="KW-0805">Transcription regulation</keyword>
<feature type="region of interest" description="Disordered" evidence="7">
    <location>
        <begin position="84"/>
        <end position="112"/>
    </location>
</feature>
<evidence type="ECO:0000256" key="5">
    <source>
        <dbReference type="ARBA" id="ARBA00023242"/>
    </source>
</evidence>
<dbReference type="Pfam" id="PF00010">
    <property type="entry name" value="HLH"/>
    <property type="match status" value="1"/>
</dbReference>
<dbReference type="FunFam" id="4.10.280.10:FF:000036">
    <property type="entry name" value="Transcription factor AP-4"/>
    <property type="match status" value="1"/>
</dbReference>
<dbReference type="Gene3D" id="4.10.280.10">
    <property type="entry name" value="Helix-loop-helix DNA-binding domain"/>
    <property type="match status" value="1"/>
</dbReference>
<evidence type="ECO:0000256" key="7">
    <source>
        <dbReference type="SAM" id="MobiDB-lite"/>
    </source>
</evidence>
<dbReference type="Proteomes" id="UP000694920">
    <property type="component" value="Unplaced"/>
</dbReference>
<evidence type="ECO:0000256" key="4">
    <source>
        <dbReference type="ARBA" id="ARBA00023163"/>
    </source>
</evidence>